<evidence type="ECO:0000256" key="3">
    <source>
        <dbReference type="ARBA" id="ARBA00022837"/>
    </source>
</evidence>
<dbReference type="SUPFAM" id="SSF49313">
    <property type="entry name" value="Cadherin-like"/>
    <property type="match status" value="2"/>
</dbReference>
<dbReference type="AlphaFoldDB" id="A0A5F9CLC9"/>
<dbReference type="Proteomes" id="UP000001811">
    <property type="component" value="Unplaced"/>
</dbReference>
<dbReference type="CDD" id="cd11304">
    <property type="entry name" value="Cadherin_repeat"/>
    <property type="match status" value="2"/>
</dbReference>
<proteinExistence type="predicted"/>
<dbReference type="InterPro" id="IPR002126">
    <property type="entry name" value="Cadherin-like_dom"/>
</dbReference>
<evidence type="ECO:0000256" key="2">
    <source>
        <dbReference type="ARBA" id="ARBA00022737"/>
    </source>
</evidence>
<dbReference type="InterPro" id="IPR039808">
    <property type="entry name" value="Cadherin"/>
</dbReference>
<feature type="region of interest" description="Disordered" evidence="6">
    <location>
        <begin position="415"/>
        <end position="436"/>
    </location>
</feature>
<dbReference type="SMART" id="SM00112">
    <property type="entry name" value="CA"/>
    <property type="match status" value="2"/>
</dbReference>
<dbReference type="GeneTree" id="ENSGT00940000159376"/>
<feature type="domain" description="Cadherin" evidence="8">
    <location>
        <begin position="271"/>
        <end position="388"/>
    </location>
</feature>
<dbReference type="InterPro" id="IPR020894">
    <property type="entry name" value="Cadherin_CS"/>
</dbReference>
<dbReference type="Ensembl" id="ENSOCUT00000058655.1">
    <property type="protein sequence ID" value="ENSOCUP00000034276.1"/>
    <property type="gene ID" value="ENSOCUG00000038614.1"/>
</dbReference>
<sequence length="465" mass="49340">MPPHTLSAPGSGAGAGGASLGRRCPRQVLDTGLSGLEPTHKGPGRRRNKGLFHAATESGRLARTGRAGRRGRRQTPGPAGPALAQRGCPVPGLHAKQRRSLLMPQVAPVPCPHRLWVLCSACTPAGATPPIGLALLFPCLERRPRALPCLQARTQGGLPWKVQNAHGCRCVCQVPCARRPSRQLSVPQPSKAKARLWPLSRYAIDRESDLDQIFNIDANTGAIVTSKGLDRETAGWHNITVLAMEADNHAQLSRASLRIRILDVNDNPPELATPYEAAVCEDAKPGQLIQTISVVDRDEPQGGHRFYFRLVPEAPSNPHFSLLDIQDNTASVHTQHVGFNRQEQDVFFLPILVVDSGPPTLSSTGTLTIRICGCDSSGAIQSCNTTAFVMAASLSPGALIALLVCVLILVGESTASRPPRPPPQPQAWHPWGGGASFPAPDIGASCLGTGAQVCEQSAPASQGPH</sequence>
<dbReference type="InterPro" id="IPR015919">
    <property type="entry name" value="Cadherin-like_sf"/>
</dbReference>
<accession>A0A5F9CLC9</accession>
<protein>
    <recommendedName>
        <fullName evidence="8">Cadherin domain-containing protein</fullName>
    </recommendedName>
</protein>
<feature type="region of interest" description="Disordered" evidence="6">
    <location>
        <begin position="1"/>
        <end position="88"/>
    </location>
</feature>
<dbReference type="GO" id="GO:0007043">
    <property type="term" value="P:cell-cell junction assembly"/>
    <property type="evidence" value="ECO:0007669"/>
    <property type="project" value="TreeGrafter"/>
</dbReference>
<keyword evidence="3 5" id="KW-0106">Calcium</keyword>
<evidence type="ECO:0000256" key="1">
    <source>
        <dbReference type="ARBA" id="ARBA00004370"/>
    </source>
</evidence>
<dbReference type="GO" id="GO:0044331">
    <property type="term" value="P:cell-cell adhesion mediated by cadherin"/>
    <property type="evidence" value="ECO:0007669"/>
    <property type="project" value="TreeGrafter"/>
</dbReference>
<evidence type="ECO:0000256" key="7">
    <source>
        <dbReference type="SAM" id="Phobius"/>
    </source>
</evidence>
<dbReference type="GO" id="GO:0016342">
    <property type="term" value="C:catenin complex"/>
    <property type="evidence" value="ECO:0007669"/>
    <property type="project" value="TreeGrafter"/>
</dbReference>
<comment type="subcellular location">
    <subcellularLocation>
        <location evidence="1">Membrane</location>
    </subcellularLocation>
</comment>
<dbReference type="GO" id="GO:0007156">
    <property type="term" value="P:homophilic cell adhesion via plasma membrane adhesion molecules"/>
    <property type="evidence" value="ECO:0007669"/>
    <property type="project" value="InterPro"/>
</dbReference>
<dbReference type="Gene3D" id="2.60.40.60">
    <property type="entry name" value="Cadherins"/>
    <property type="match status" value="2"/>
</dbReference>
<reference evidence="9 10" key="1">
    <citation type="journal article" date="2011" name="Nature">
        <title>A high-resolution map of human evolutionary constraint using 29 mammals.</title>
        <authorList>
            <person name="Lindblad-Toh K."/>
            <person name="Garber M."/>
            <person name="Zuk O."/>
            <person name="Lin M.F."/>
            <person name="Parker B.J."/>
            <person name="Washietl S."/>
            <person name="Kheradpour P."/>
            <person name="Ernst J."/>
            <person name="Jordan G."/>
            <person name="Mauceli E."/>
            <person name="Ward L.D."/>
            <person name="Lowe C.B."/>
            <person name="Holloway A.K."/>
            <person name="Clamp M."/>
            <person name="Gnerre S."/>
            <person name="Alfoldi J."/>
            <person name="Beal K."/>
            <person name="Chang J."/>
            <person name="Clawson H."/>
            <person name="Cuff J."/>
            <person name="Di Palma F."/>
            <person name="Fitzgerald S."/>
            <person name="Flicek P."/>
            <person name="Guttman M."/>
            <person name="Hubisz M.J."/>
            <person name="Jaffe D.B."/>
            <person name="Jungreis I."/>
            <person name="Kent W.J."/>
            <person name="Kostka D."/>
            <person name="Lara M."/>
            <person name="Martins A.L."/>
            <person name="Massingham T."/>
            <person name="Moltke I."/>
            <person name="Raney B.J."/>
            <person name="Rasmussen M.D."/>
            <person name="Robinson J."/>
            <person name="Stark A."/>
            <person name="Vilella A.J."/>
            <person name="Wen J."/>
            <person name="Xie X."/>
            <person name="Zody M.C."/>
            <person name="Baldwin J."/>
            <person name="Bloom T."/>
            <person name="Chin C.W."/>
            <person name="Heiman D."/>
            <person name="Nicol R."/>
            <person name="Nusbaum C."/>
            <person name="Young S."/>
            <person name="Wilkinson J."/>
            <person name="Worley K.C."/>
            <person name="Kovar C.L."/>
            <person name="Muzny D.M."/>
            <person name="Gibbs R.A."/>
            <person name="Cree A."/>
            <person name="Dihn H.H."/>
            <person name="Fowler G."/>
            <person name="Jhangiani S."/>
            <person name="Joshi V."/>
            <person name="Lee S."/>
            <person name="Lewis L.R."/>
            <person name="Nazareth L.V."/>
            <person name="Okwuonu G."/>
            <person name="Santibanez J."/>
            <person name="Warren W.C."/>
            <person name="Mardis E.R."/>
            <person name="Weinstock G.M."/>
            <person name="Wilson R.K."/>
            <person name="Delehaunty K."/>
            <person name="Dooling D."/>
            <person name="Fronik C."/>
            <person name="Fulton L."/>
            <person name="Fulton B."/>
            <person name="Graves T."/>
            <person name="Minx P."/>
            <person name="Sodergren E."/>
            <person name="Birney E."/>
            <person name="Margulies E.H."/>
            <person name="Herrero J."/>
            <person name="Green E.D."/>
            <person name="Haussler D."/>
            <person name="Siepel A."/>
            <person name="Goldman N."/>
            <person name="Pollard K.S."/>
            <person name="Pedersen J.S."/>
            <person name="Lander E.S."/>
            <person name="Kellis M."/>
        </authorList>
    </citation>
    <scope>NUCLEOTIDE SEQUENCE [LARGE SCALE GENOMIC DNA]</scope>
    <source>
        <strain evidence="10">Thorbecke</strain>
    </source>
</reference>
<dbReference type="GO" id="GO:0045296">
    <property type="term" value="F:cadherin binding"/>
    <property type="evidence" value="ECO:0007669"/>
    <property type="project" value="TreeGrafter"/>
</dbReference>
<dbReference type="STRING" id="9986.ENSOCUP00000034276"/>
<evidence type="ECO:0000313" key="10">
    <source>
        <dbReference type="Proteomes" id="UP000001811"/>
    </source>
</evidence>
<dbReference type="PaxDb" id="9986-ENSOCUP00000012624"/>
<evidence type="ECO:0000256" key="4">
    <source>
        <dbReference type="ARBA" id="ARBA00023136"/>
    </source>
</evidence>
<dbReference type="Bgee" id="ENSOCUG00000038614">
    <property type="expression patterns" value="Expressed in frontal cortex and 2 other cell types or tissues"/>
</dbReference>
<keyword evidence="4 7" id="KW-0472">Membrane</keyword>
<dbReference type="PANTHER" id="PTHR24027">
    <property type="entry name" value="CADHERIN-23"/>
    <property type="match status" value="1"/>
</dbReference>
<keyword evidence="2" id="KW-0677">Repeat</keyword>
<dbReference type="GO" id="GO:0016477">
    <property type="term" value="P:cell migration"/>
    <property type="evidence" value="ECO:0007669"/>
    <property type="project" value="TreeGrafter"/>
</dbReference>
<evidence type="ECO:0000256" key="6">
    <source>
        <dbReference type="SAM" id="MobiDB-lite"/>
    </source>
</evidence>
<dbReference type="Pfam" id="PF00028">
    <property type="entry name" value="Cadherin"/>
    <property type="match status" value="2"/>
</dbReference>
<feature type="compositionally biased region" description="Low complexity" evidence="6">
    <location>
        <begin position="1"/>
        <end position="10"/>
    </location>
</feature>
<dbReference type="GO" id="GO:0034332">
    <property type="term" value="P:adherens junction organization"/>
    <property type="evidence" value="ECO:0007669"/>
    <property type="project" value="TreeGrafter"/>
</dbReference>
<dbReference type="PANTHER" id="PTHR24027:SF311">
    <property type="entry name" value="CADHERIN-22"/>
    <property type="match status" value="1"/>
</dbReference>
<name>A0A5F9CLC9_RABIT</name>
<keyword evidence="10" id="KW-1185">Reference proteome</keyword>
<evidence type="ECO:0000313" key="9">
    <source>
        <dbReference type="Ensembl" id="ENSOCUP00000034276.1"/>
    </source>
</evidence>
<reference evidence="9" key="3">
    <citation type="submission" date="2025-09" db="UniProtKB">
        <authorList>
            <consortium name="Ensembl"/>
        </authorList>
    </citation>
    <scope>IDENTIFICATION</scope>
    <source>
        <strain evidence="9">Thorbecke</strain>
    </source>
</reference>
<reference evidence="9" key="2">
    <citation type="submission" date="2025-08" db="UniProtKB">
        <authorList>
            <consortium name="Ensembl"/>
        </authorList>
    </citation>
    <scope>IDENTIFICATION</scope>
    <source>
        <strain evidence="9">Thorbecke</strain>
    </source>
</reference>
<dbReference type="GO" id="GO:0005509">
    <property type="term" value="F:calcium ion binding"/>
    <property type="evidence" value="ECO:0007669"/>
    <property type="project" value="UniProtKB-UniRule"/>
</dbReference>
<organism evidence="9 10">
    <name type="scientific">Oryctolagus cuniculus</name>
    <name type="common">Rabbit</name>
    <dbReference type="NCBI Taxonomy" id="9986"/>
    <lineage>
        <taxon>Eukaryota</taxon>
        <taxon>Metazoa</taxon>
        <taxon>Chordata</taxon>
        <taxon>Craniata</taxon>
        <taxon>Vertebrata</taxon>
        <taxon>Euteleostomi</taxon>
        <taxon>Mammalia</taxon>
        <taxon>Eutheria</taxon>
        <taxon>Euarchontoglires</taxon>
        <taxon>Glires</taxon>
        <taxon>Lagomorpha</taxon>
        <taxon>Leporidae</taxon>
        <taxon>Oryctolagus</taxon>
    </lineage>
</organism>
<dbReference type="GO" id="GO:0000902">
    <property type="term" value="P:cell morphogenesis"/>
    <property type="evidence" value="ECO:0007669"/>
    <property type="project" value="TreeGrafter"/>
</dbReference>
<dbReference type="GO" id="GO:0008013">
    <property type="term" value="F:beta-catenin binding"/>
    <property type="evidence" value="ECO:0007669"/>
    <property type="project" value="TreeGrafter"/>
</dbReference>
<keyword evidence="7" id="KW-0812">Transmembrane</keyword>
<evidence type="ECO:0000259" key="8">
    <source>
        <dbReference type="PROSITE" id="PS50268"/>
    </source>
</evidence>
<keyword evidence="7" id="KW-1133">Transmembrane helix</keyword>
<dbReference type="GO" id="GO:0016339">
    <property type="term" value="P:calcium-dependent cell-cell adhesion via plasma membrane cell adhesion molecules"/>
    <property type="evidence" value="ECO:0007669"/>
    <property type="project" value="TreeGrafter"/>
</dbReference>
<evidence type="ECO:0000256" key="5">
    <source>
        <dbReference type="PROSITE-ProRule" id="PRU00043"/>
    </source>
</evidence>
<dbReference type="GO" id="GO:0005912">
    <property type="term" value="C:adherens junction"/>
    <property type="evidence" value="ECO:0007669"/>
    <property type="project" value="TreeGrafter"/>
</dbReference>
<dbReference type="InParanoid" id="A0A5F9CLC9"/>
<feature type="domain" description="Cadherin" evidence="8">
    <location>
        <begin position="201"/>
        <end position="271"/>
    </location>
</feature>
<feature type="transmembrane region" description="Helical" evidence="7">
    <location>
        <begin position="387"/>
        <end position="410"/>
    </location>
</feature>
<dbReference type="PROSITE" id="PS00232">
    <property type="entry name" value="CADHERIN_1"/>
    <property type="match status" value="1"/>
</dbReference>
<dbReference type="FunFam" id="2.60.40.60:FF:000014">
    <property type="entry name" value="Cadherin 8"/>
    <property type="match status" value="1"/>
</dbReference>
<dbReference type="PRINTS" id="PR00205">
    <property type="entry name" value="CADHERIN"/>
</dbReference>
<dbReference type="PROSITE" id="PS50268">
    <property type="entry name" value="CADHERIN_2"/>
    <property type="match status" value="2"/>
</dbReference>